<dbReference type="HOGENOM" id="CLU_2423350_0_0_12"/>
<protein>
    <recommendedName>
        <fullName evidence="3">Lipoprotein</fullName>
    </recommendedName>
</protein>
<evidence type="ECO:0000313" key="1">
    <source>
        <dbReference type="EMBL" id="EHQ05758.1"/>
    </source>
</evidence>
<dbReference type="EMBL" id="JH597773">
    <property type="protein sequence ID" value="EHQ05758.1"/>
    <property type="molecule type" value="Genomic_DNA"/>
</dbReference>
<dbReference type="AlphaFoldDB" id="H2CG77"/>
<dbReference type="STRING" id="183.GCA_002009735_01545"/>
<dbReference type="Proteomes" id="UP000005737">
    <property type="component" value="Unassembled WGS sequence"/>
</dbReference>
<evidence type="ECO:0008006" key="3">
    <source>
        <dbReference type="Google" id="ProtNLM"/>
    </source>
</evidence>
<accession>H2CG77</accession>
<organism evidence="1 2">
    <name type="scientific">Leptonema illini DSM 21528</name>
    <dbReference type="NCBI Taxonomy" id="929563"/>
    <lineage>
        <taxon>Bacteria</taxon>
        <taxon>Pseudomonadati</taxon>
        <taxon>Spirochaetota</taxon>
        <taxon>Spirochaetia</taxon>
        <taxon>Leptospirales</taxon>
        <taxon>Leptospiraceae</taxon>
        <taxon>Leptonema</taxon>
    </lineage>
</organism>
<gene>
    <name evidence="1" type="ORF">Lepil_1060</name>
</gene>
<proteinExistence type="predicted"/>
<name>H2CG77_9LEPT</name>
<keyword evidence="2" id="KW-1185">Reference proteome</keyword>
<evidence type="ECO:0000313" key="2">
    <source>
        <dbReference type="Proteomes" id="UP000005737"/>
    </source>
</evidence>
<dbReference type="PROSITE" id="PS51257">
    <property type="entry name" value="PROKAR_LIPOPROTEIN"/>
    <property type="match status" value="1"/>
</dbReference>
<sequence>MMMRTIFLTFLAVVLLSACQSEREWCLENEIFFEEYSCLLTFMATAAGEKNPQREAIVANACALYAVKLAKCEAKSDCSLTHPAGCSSTFQ</sequence>
<reference evidence="1 2" key="1">
    <citation type="submission" date="2011-10" db="EMBL/GenBank/DDBJ databases">
        <title>The Improved High-Quality Draft genome of Leptonema illini DSM 21528.</title>
        <authorList>
            <consortium name="US DOE Joint Genome Institute (JGI-PGF)"/>
            <person name="Lucas S."/>
            <person name="Copeland A."/>
            <person name="Lapidus A."/>
            <person name="Glavina del Rio T."/>
            <person name="Dalin E."/>
            <person name="Tice H."/>
            <person name="Bruce D."/>
            <person name="Goodwin L."/>
            <person name="Pitluck S."/>
            <person name="Peters L."/>
            <person name="Mikhailova N."/>
            <person name="Held B."/>
            <person name="Kyrpides N."/>
            <person name="Mavromatis K."/>
            <person name="Ivanova N."/>
            <person name="Markowitz V."/>
            <person name="Cheng J.-F."/>
            <person name="Hugenholtz P."/>
            <person name="Woyke T."/>
            <person name="Wu D."/>
            <person name="Gronow S."/>
            <person name="Wellnitz S."/>
            <person name="Brambilla E.-M."/>
            <person name="Klenk H.-P."/>
            <person name="Eisen J.A."/>
        </authorList>
    </citation>
    <scope>NUCLEOTIDE SEQUENCE [LARGE SCALE GENOMIC DNA]</scope>
    <source>
        <strain evidence="1 2">DSM 21528</strain>
    </source>
</reference>